<accession>A0A6M4GSC0</accession>
<dbReference type="InterPro" id="IPR007055">
    <property type="entry name" value="BON_dom"/>
</dbReference>
<evidence type="ECO:0000256" key="2">
    <source>
        <dbReference type="ARBA" id="ARBA00022729"/>
    </source>
</evidence>
<dbReference type="Pfam" id="PF04972">
    <property type="entry name" value="BON"/>
    <property type="match status" value="1"/>
</dbReference>
<dbReference type="PANTHER" id="PTHR34606">
    <property type="entry name" value="BON DOMAIN-CONTAINING PROTEIN"/>
    <property type="match status" value="1"/>
</dbReference>
<sequence length="107" mass="11295">MNVRKLSSFAAAAFVGLTLAACAGTSTTKSTGDVVDDAWIATKVKSKLIDDPMTKARDIQVETFKGTVQLAGYADSQAEIDRAVALASSTQGVKSVRNNITLKQTTR</sequence>
<evidence type="ECO:0000313" key="8">
    <source>
        <dbReference type="EMBL" id="QJR09203.1"/>
    </source>
</evidence>
<feature type="domain" description="BON" evidence="7">
    <location>
        <begin position="36"/>
        <end position="104"/>
    </location>
</feature>
<feature type="chain" id="PRO_5026783362" description="Osmotically-inducible protein Y" evidence="6">
    <location>
        <begin position="24"/>
        <end position="107"/>
    </location>
</feature>
<dbReference type="PROSITE" id="PS50914">
    <property type="entry name" value="BON"/>
    <property type="match status" value="1"/>
</dbReference>
<dbReference type="Proteomes" id="UP000501534">
    <property type="component" value="Chromosome"/>
</dbReference>
<evidence type="ECO:0000256" key="1">
    <source>
        <dbReference type="ARBA" id="ARBA00004418"/>
    </source>
</evidence>
<proteinExistence type="predicted"/>
<organism evidence="8 9">
    <name type="scientific">Usitatibacter rugosus</name>
    <dbReference type="NCBI Taxonomy" id="2732067"/>
    <lineage>
        <taxon>Bacteria</taxon>
        <taxon>Pseudomonadati</taxon>
        <taxon>Pseudomonadota</taxon>
        <taxon>Betaproteobacteria</taxon>
        <taxon>Nitrosomonadales</taxon>
        <taxon>Usitatibacteraceae</taxon>
        <taxon>Usitatibacter</taxon>
    </lineage>
</organism>
<dbReference type="SMART" id="SM00749">
    <property type="entry name" value="BON"/>
    <property type="match status" value="1"/>
</dbReference>
<feature type="signal peptide" evidence="6">
    <location>
        <begin position="1"/>
        <end position="23"/>
    </location>
</feature>
<dbReference type="Gene3D" id="3.30.1340.30">
    <property type="match status" value="1"/>
</dbReference>
<dbReference type="FunFam" id="3.30.1340.30:FF:000001">
    <property type="entry name" value="Molecular chaperone OsmY"/>
    <property type="match status" value="1"/>
</dbReference>
<evidence type="ECO:0000256" key="6">
    <source>
        <dbReference type="SAM" id="SignalP"/>
    </source>
</evidence>
<dbReference type="InterPro" id="IPR051686">
    <property type="entry name" value="Lipoprotein_DolP"/>
</dbReference>
<dbReference type="InterPro" id="IPR014004">
    <property type="entry name" value="Transpt-assoc_nodulatn_dom_bac"/>
</dbReference>
<keyword evidence="9" id="KW-1185">Reference proteome</keyword>
<dbReference type="EMBL" id="CP053069">
    <property type="protein sequence ID" value="QJR09203.1"/>
    <property type="molecule type" value="Genomic_DNA"/>
</dbReference>
<dbReference type="AlphaFoldDB" id="A0A6M4GSC0"/>
<keyword evidence="3" id="KW-0677">Repeat</keyword>
<keyword evidence="2 6" id="KW-0732">Signal</keyword>
<evidence type="ECO:0000256" key="4">
    <source>
        <dbReference type="ARBA" id="ARBA00022764"/>
    </source>
</evidence>
<evidence type="ECO:0000259" key="7">
    <source>
        <dbReference type="PROSITE" id="PS50914"/>
    </source>
</evidence>
<dbReference type="PROSITE" id="PS51257">
    <property type="entry name" value="PROKAR_LIPOPROTEIN"/>
    <property type="match status" value="1"/>
</dbReference>
<reference evidence="8 9" key="1">
    <citation type="submission" date="2020-04" db="EMBL/GenBank/DDBJ databases">
        <title>Usitatibacter rugosus gen. nov., sp. nov. and Usitatibacter palustris sp. nov., novel members of Usitatibacteraceae fam. nov. within the order Nitrosomonadales isolated from soil.</title>
        <authorList>
            <person name="Huber K.J."/>
            <person name="Neumann-Schaal M."/>
            <person name="Geppert A."/>
            <person name="Luckner M."/>
            <person name="Wanner G."/>
            <person name="Overmann J."/>
        </authorList>
    </citation>
    <scope>NUCLEOTIDE SEQUENCE [LARGE SCALE GENOMIC DNA]</scope>
    <source>
        <strain evidence="8 9">0125_3</strain>
    </source>
</reference>
<dbReference type="PANTHER" id="PTHR34606:SF16">
    <property type="entry name" value="BON DOMAIN-CONTAINING PROTEIN"/>
    <property type="match status" value="1"/>
</dbReference>
<dbReference type="RefSeq" id="WP_171088894.1">
    <property type="nucleotide sequence ID" value="NZ_CP053069.1"/>
</dbReference>
<dbReference type="GO" id="GO:0042597">
    <property type="term" value="C:periplasmic space"/>
    <property type="evidence" value="ECO:0007669"/>
    <property type="project" value="UniProtKB-SubCell"/>
</dbReference>
<comment type="subcellular location">
    <subcellularLocation>
        <location evidence="1">Periplasm</location>
    </subcellularLocation>
</comment>
<gene>
    <name evidence="8" type="ORF">DSM104443_00240</name>
</gene>
<evidence type="ECO:0000313" key="9">
    <source>
        <dbReference type="Proteomes" id="UP000501534"/>
    </source>
</evidence>
<evidence type="ECO:0000256" key="5">
    <source>
        <dbReference type="ARBA" id="ARBA00070588"/>
    </source>
</evidence>
<name>A0A6M4GSC0_9PROT</name>
<dbReference type="KEGG" id="uru:DSM104443_00240"/>
<keyword evidence="4" id="KW-0574">Periplasm</keyword>
<evidence type="ECO:0000256" key="3">
    <source>
        <dbReference type="ARBA" id="ARBA00022737"/>
    </source>
</evidence>
<protein>
    <recommendedName>
        <fullName evidence="5">Osmotically-inducible protein Y</fullName>
    </recommendedName>
</protein>